<evidence type="ECO:0000313" key="1">
    <source>
        <dbReference type="EMBL" id="KAK8980682.1"/>
    </source>
</evidence>
<protein>
    <submittedName>
        <fullName evidence="1">Uncharacterized protein</fullName>
    </submittedName>
</protein>
<keyword evidence="2" id="KW-1185">Reference proteome</keyword>
<dbReference type="EMBL" id="JBBPBN010000092">
    <property type="protein sequence ID" value="KAK8980682.1"/>
    <property type="molecule type" value="Genomic_DNA"/>
</dbReference>
<gene>
    <name evidence="1" type="ORF">V6N11_072997</name>
</gene>
<reference evidence="1 2" key="1">
    <citation type="journal article" date="2024" name="G3 (Bethesda)">
        <title>Genome assembly of Hibiscus sabdariffa L. provides insights into metabolisms of medicinal natural products.</title>
        <authorList>
            <person name="Kim T."/>
        </authorList>
    </citation>
    <scope>NUCLEOTIDE SEQUENCE [LARGE SCALE GENOMIC DNA]</scope>
    <source>
        <strain evidence="1">TK-2024</strain>
        <tissue evidence="1">Old leaves</tissue>
    </source>
</reference>
<name>A0ABR2NWW4_9ROSI</name>
<comment type="caution">
    <text evidence="1">The sequence shown here is derived from an EMBL/GenBank/DDBJ whole genome shotgun (WGS) entry which is preliminary data.</text>
</comment>
<proteinExistence type="predicted"/>
<dbReference type="Proteomes" id="UP001396334">
    <property type="component" value="Unassembled WGS sequence"/>
</dbReference>
<organism evidence="1 2">
    <name type="scientific">Hibiscus sabdariffa</name>
    <name type="common">roselle</name>
    <dbReference type="NCBI Taxonomy" id="183260"/>
    <lineage>
        <taxon>Eukaryota</taxon>
        <taxon>Viridiplantae</taxon>
        <taxon>Streptophyta</taxon>
        <taxon>Embryophyta</taxon>
        <taxon>Tracheophyta</taxon>
        <taxon>Spermatophyta</taxon>
        <taxon>Magnoliopsida</taxon>
        <taxon>eudicotyledons</taxon>
        <taxon>Gunneridae</taxon>
        <taxon>Pentapetalae</taxon>
        <taxon>rosids</taxon>
        <taxon>malvids</taxon>
        <taxon>Malvales</taxon>
        <taxon>Malvaceae</taxon>
        <taxon>Malvoideae</taxon>
        <taxon>Hibiscus</taxon>
    </lineage>
</organism>
<accession>A0ABR2NWW4</accession>
<sequence>MVGLDGELVSVRIDWGWFWILTEGLRVGIWTTVSVHEIEEDGGDHVVLEAHRGAAAGTMGLAEACTTGCWLVCM</sequence>
<evidence type="ECO:0000313" key="2">
    <source>
        <dbReference type="Proteomes" id="UP001396334"/>
    </source>
</evidence>